<accession>A0A2S1R3V8</accession>
<evidence type="ECO:0000313" key="3">
    <source>
        <dbReference type="EMBL" id="AWH90979.1"/>
    </source>
</evidence>
<dbReference type="InterPro" id="IPR050300">
    <property type="entry name" value="GDXG_lipolytic_enzyme"/>
</dbReference>
<dbReference type="PANTHER" id="PTHR48081:SF8">
    <property type="entry name" value="ALPHA_BETA HYDROLASE FOLD-3 DOMAIN-CONTAINING PROTEIN-RELATED"/>
    <property type="match status" value="1"/>
</dbReference>
<protein>
    <submittedName>
        <fullName evidence="3">Esterase</fullName>
    </submittedName>
</protein>
<dbReference type="RefSeq" id="WP_108846249.1">
    <property type="nucleotide sequence ID" value="NZ_CP015449.1"/>
</dbReference>
<dbReference type="PANTHER" id="PTHR48081">
    <property type="entry name" value="AB HYDROLASE SUPERFAMILY PROTEIN C4A8.06C"/>
    <property type="match status" value="1"/>
</dbReference>
<dbReference type="SUPFAM" id="SSF53474">
    <property type="entry name" value="alpha/beta-Hydrolases"/>
    <property type="match status" value="1"/>
</dbReference>
<sequence length="323" mass="34320">MITFNDTPPCPPVDPDLAPVFEGMAAVVPPLTAATLGDLRQWGEQLPRPDLTANGRVTVTEREIPGPEGAPDLAVTILSPADGSTGLPLVYNLHGGGLVMGDRYLYLDQLVPYVAQGTAVVISVSYRFAPEHRAPAQVEDAYAGLVWAAKNATELGVDPQRIIVTGISAGGGLALGISLMARDRGFPTITHQVLIAPMTDDRFDLPSTRMVDGGPSDRNDMAFMWDAVLGPDREAADIPPYTVPARVADLSGLPRTYLDVGSAEPFRDPVLEMAMRLSQAGVVVDLHLWGGGYHGFDLNAPDAPISRAAHAARHEFFARALGA</sequence>
<dbReference type="InterPro" id="IPR013094">
    <property type="entry name" value="AB_hydrolase_3"/>
</dbReference>
<proteinExistence type="predicted"/>
<reference evidence="3 4" key="1">
    <citation type="submission" date="2016-04" db="EMBL/GenBank/DDBJ databases">
        <title>Complete genome sequence of Dietzia lutea YIM 80766T, a strain isolated from desert soil in Egypt.</title>
        <authorList>
            <person name="Zhao J."/>
            <person name="Hu B."/>
            <person name="Geng S."/>
            <person name="Nie Y."/>
            <person name="Tang Y."/>
        </authorList>
    </citation>
    <scope>NUCLEOTIDE SEQUENCE [LARGE SCALE GENOMIC DNA]</scope>
    <source>
        <strain evidence="3 4">YIM 80766</strain>
    </source>
</reference>
<dbReference type="Gene3D" id="3.40.50.1820">
    <property type="entry name" value="alpha/beta hydrolase"/>
    <property type="match status" value="1"/>
</dbReference>
<gene>
    <name evidence="3" type="ORF">A6035_00925</name>
</gene>
<dbReference type="OrthoDB" id="3181909at2"/>
<feature type="domain" description="Alpha/beta hydrolase fold-3" evidence="2">
    <location>
        <begin position="91"/>
        <end position="296"/>
    </location>
</feature>
<keyword evidence="1" id="KW-0378">Hydrolase</keyword>
<dbReference type="EMBL" id="CP015449">
    <property type="protein sequence ID" value="AWH90979.1"/>
    <property type="molecule type" value="Genomic_DNA"/>
</dbReference>
<dbReference type="KEGG" id="dlu:A6035_00925"/>
<keyword evidence="4" id="KW-1185">Reference proteome</keyword>
<dbReference type="AlphaFoldDB" id="A0A2S1R3V8"/>
<dbReference type="Pfam" id="PF07859">
    <property type="entry name" value="Abhydrolase_3"/>
    <property type="match status" value="1"/>
</dbReference>
<dbReference type="GO" id="GO:0016787">
    <property type="term" value="F:hydrolase activity"/>
    <property type="evidence" value="ECO:0007669"/>
    <property type="project" value="UniProtKB-KW"/>
</dbReference>
<evidence type="ECO:0000313" key="4">
    <source>
        <dbReference type="Proteomes" id="UP000244928"/>
    </source>
</evidence>
<evidence type="ECO:0000256" key="1">
    <source>
        <dbReference type="ARBA" id="ARBA00022801"/>
    </source>
</evidence>
<name>A0A2S1R3V8_9ACTN</name>
<dbReference type="Proteomes" id="UP000244928">
    <property type="component" value="Chromosome"/>
</dbReference>
<organism evidence="3 4">
    <name type="scientific">Dietzia lutea</name>
    <dbReference type="NCBI Taxonomy" id="546160"/>
    <lineage>
        <taxon>Bacteria</taxon>
        <taxon>Bacillati</taxon>
        <taxon>Actinomycetota</taxon>
        <taxon>Actinomycetes</taxon>
        <taxon>Mycobacteriales</taxon>
        <taxon>Dietziaceae</taxon>
        <taxon>Dietzia</taxon>
    </lineage>
</organism>
<evidence type="ECO:0000259" key="2">
    <source>
        <dbReference type="Pfam" id="PF07859"/>
    </source>
</evidence>
<dbReference type="InterPro" id="IPR029058">
    <property type="entry name" value="AB_hydrolase_fold"/>
</dbReference>